<protein>
    <submittedName>
        <fullName evidence="1">Uncharacterized protein</fullName>
    </submittedName>
</protein>
<evidence type="ECO:0000313" key="2">
    <source>
        <dbReference type="Proteomes" id="UP001165393"/>
    </source>
</evidence>
<dbReference type="AlphaFoldDB" id="A0AA41W407"/>
<comment type="caution">
    <text evidence="1">The sequence shown here is derived from an EMBL/GenBank/DDBJ whole genome shotgun (WGS) entry which is preliminary data.</text>
</comment>
<dbReference type="Proteomes" id="UP001165393">
    <property type="component" value="Unassembled WGS sequence"/>
</dbReference>
<name>A0AA41W407_9GAMM</name>
<organism evidence="1 2">
    <name type="scientific">Echinimonas agarilytica</name>
    <dbReference type="NCBI Taxonomy" id="1215918"/>
    <lineage>
        <taxon>Bacteria</taxon>
        <taxon>Pseudomonadati</taxon>
        <taxon>Pseudomonadota</taxon>
        <taxon>Gammaproteobacteria</taxon>
        <taxon>Alteromonadales</taxon>
        <taxon>Echinimonadaceae</taxon>
        <taxon>Echinimonas</taxon>
    </lineage>
</organism>
<evidence type="ECO:0000313" key="1">
    <source>
        <dbReference type="EMBL" id="MCM2678421.1"/>
    </source>
</evidence>
<accession>A0AA41W407</accession>
<dbReference type="EMBL" id="JAMQGP010000001">
    <property type="protein sequence ID" value="MCM2678421.1"/>
    <property type="molecule type" value="Genomic_DNA"/>
</dbReference>
<sequence>MISSELIANTATEECTSAVLEMIGVDSPKKGDVSYMVFDTKVDDKQFFCCWSGGEVKDKEVELTAVGVGALEALSRVEAETREGIDVFVLNSSDRDDLINEVKQAFSKIEDRSRVCFVGDVAGTLRNWLPEAFNVKNWQQ</sequence>
<proteinExistence type="predicted"/>
<reference evidence="1 2" key="1">
    <citation type="journal article" date="2013" name="Antonie Van Leeuwenhoek">
        <title>Echinimonas agarilytica gen. nov., sp. nov., a new gammaproteobacterium isolated from the sea urchin Strongylocentrotus intermedius.</title>
        <authorList>
            <person name="Nedashkovskaya O.I."/>
            <person name="Stenkova A.M."/>
            <person name="Zhukova N.V."/>
            <person name="Van Trappen S."/>
            <person name="Lee J.S."/>
            <person name="Kim S.B."/>
        </authorList>
    </citation>
    <scope>NUCLEOTIDE SEQUENCE [LARGE SCALE GENOMIC DNA]</scope>
    <source>
        <strain evidence="1 2">KMM 6351</strain>
    </source>
</reference>
<keyword evidence="2" id="KW-1185">Reference proteome</keyword>
<dbReference type="RefSeq" id="WP_251259788.1">
    <property type="nucleotide sequence ID" value="NZ_JAMQGP010000001.1"/>
</dbReference>
<gene>
    <name evidence="1" type="ORF">NAF29_01885</name>
</gene>